<comment type="caution">
    <text evidence="3">The sequence shown here is derived from an EMBL/GenBank/DDBJ whole genome shotgun (WGS) entry which is preliminary data.</text>
</comment>
<protein>
    <submittedName>
        <fullName evidence="3">Protein PTHB1</fullName>
    </submittedName>
</protein>
<dbReference type="InterPro" id="IPR028074">
    <property type="entry name" value="PHTB1_GAE_dom"/>
</dbReference>
<keyword evidence="1" id="KW-0812">Transmembrane</keyword>
<dbReference type="Pfam" id="PF14728">
    <property type="entry name" value="PTHB1_GAE"/>
    <property type="match status" value="1"/>
</dbReference>
<keyword evidence="4" id="KW-1185">Reference proteome</keyword>
<accession>A0A8J4YGJ1</accession>
<dbReference type="OrthoDB" id="6354191at2759"/>
<dbReference type="GO" id="GO:0034464">
    <property type="term" value="C:BBSome"/>
    <property type="evidence" value="ECO:0007669"/>
    <property type="project" value="InterPro"/>
</dbReference>
<proteinExistence type="predicted"/>
<dbReference type="AlphaFoldDB" id="A0A8J4YGJ1"/>
<organism evidence="3 4">
    <name type="scientific">Chionoecetes opilio</name>
    <name type="common">Atlantic snow crab</name>
    <name type="synonym">Cancer opilio</name>
    <dbReference type="NCBI Taxonomy" id="41210"/>
    <lineage>
        <taxon>Eukaryota</taxon>
        <taxon>Metazoa</taxon>
        <taxon>Ecdysozoa</taxon>
        <taxon>Arthropoda</taxon>
        <taxon>Crustacea</taxon>
        <taxon>Multicrustacea</taxon>
        <taxon>Malacostraca</taxon>
        <taxon>Eumalacostraca</taxon>
        <taxon>Eucarida</taxon>
        <taxon>Decapoda</taxon>
        <taxon>Pleocyemata</taxon>
        <taxon>Brachyura</taxon>
        <taxon>Eubrachyura</taxon>
        <taxon>Majoidea</taxon>
        <taxon>Majidae</taxon>
        <taxon>Chionoecetes</taxon>
    </lineage>
</organism>
<name>A0A8J4YGJ1_CHIOP</name>
<keyword evidence="1" id="KW-0472">Membrane</keyword>
<evidence type="ECO:0000259" key="2">
    <source>
        <dbReference type="Pfam" id="PF14728"/>
    </source>
</evidence>
<evidence type="ECO:0000256" key="1">
    <source>
        <dbReference type="SAM" id="Phobius"/>
    </source>
</evidence>
<feature type="domain" description="PTHB1 GAE" evidence="2">
    <location>
        <begin position="92"/>
        <end position="172"/>
    </location>
</feature>
<evidence type="ECO:0000313" key="4">
    <source>
        <dbReference type="Proteomes" id="UP000770661"/>
    </source>
</evidence>
<dbReference type="PANTHER" id="PTHR20991">
    <property type="entry name" value="PARATHYROID HORMONE-RESPONSIVE B1 GENE"/>
    <property type="match status" value="1"/>
</dbReference>
<dbReference type="GO" id="GO:0060271">
    <property type="term" value="P:cilium assembly"/>
    <property type="evidence" value="ECO:0007669"/>
    <property type="project" value="TreeGrafter"/>
</dbReference>
<keyword evidence="1" id="KW-1133">Transmembrane helix</keyword>
<dbReference type="InterPro" id="IPR026511">
    <property type="entry name" value="PTHB1"/>
</dbReference>
<dbReference type="Proteomes" id="UP000770661">
    <property type="component" value="Unassembled WGS sequence"/>
</dbReference>
<dbReference type="GO" id="GO:0016020">
    <property type="term" value="C:membrane"/>
    <property type="evidence" value="ECO:0007669"/>
    <property type="project" value="TreeGrafter"/>
</dbReference>
<evidence type="ECO:0000313" key="3">
    <source>
        <dbReference type="EMBL" id="KAG0720935.1"/>
    </source>
</evidence>
<feature type="transmembrane region" description="Helical" evidence="1">
    <location>
        <begin position="186"/>
        <end position="207"/>
    </location>
</feature>
<dbReference type="PANTHER" id="PTHR20991:SF0">
    <property type="entry name" value="PROTEIN PTHB1"/>
    <property type="match status" value="1"/>
</dbReference>
<gene>
    <name evidence="3" type="primary">Bbs9</name>
    <name evidence="3" type="ORF">GWK47_047446</name>
</gene>
<reference evidence="3" key="1">
    <citation type="submission" date="2020-07" db="EMBL/GenBank/DDBJ databases">
        <title>The High-quality genome of the commercially important snow crab, Chionoecetes opilio.</title>
        <authorList>
            <person name="Jeong J.-H."/>
            <person name="Ryu S."/>
        </authorList>
    </citation>
    <scope>NUCLEOTIDE SEQUENCE</scope>
    <source>
        <strain evidence="3">MADBK_172401_WGS</strain>
        <tissue evidence="3">Digestive gland</tissue>
    </source>
</reference>
<dbReference type="EMBL" id="JACEEZ010012028">
    <property type="protein sequence ID" value="KAG0720935.1"/>
    <property type="molecule type" value="Genomic_DNA"/>
</dbReference>
<sequence length="209" mass="22686">MLGEAGQVQVAYLGTDPSLFVAPPTETREINYDHTDKELATLHKVIKASTKDTGALVGMGRGESDLLVYGTVGTQLEAWGGETRVPPLQGEGVPAVPVALRITAHTPLNTVRVNITVDKPLGVTQDTFVLRTVCDTSQIMVKFYQADPYVPPSLSATVVTSYVSHTGAPRINTVQVEAVTPGHTDLALFSLFFFLYLFSFFPLLFFLKI</sequence>